<gene>
    <name evidence="2" type="ORF">QYE76_070665</name>
</gene>
<dbReference type="EMBL" id="JAUUTY010000004">
    <property type="protein sequence ID" value="KAK1652860.1"/>
    <property type="molecule type" value="Genomic_DNA"/>
</dbReference>
<sequence length="229" mass="25483">MALARSPLEIPLHPCVTAIAQSQLAALATLLQLASLSDEPDTRLLPGATAGTYRVMKTSGVVLPLADYNWANFAPLKVKVFFWIARHGNTRTRAMLHRHGILSTACCPFCNSKEDLLHLFFRCPRLGPWFAGLGAHAATSATDLAEGCASLAAAHRGLVPPVRHTLVLLTLWIIWKSRNRMVFDAQRLRPRQMFSLLASQCGLWLHRLPRCHSRQPVDTWLSALRAYFV</sequence>
<comment type="caution">
    <text evidence="2">The sequence shown here is derived from an EMBL/GenBank/DDBJ whole genome shotgun (WGS) entry which is preliminary data.</text>
</comment>
<protein>
    <recommendedName>
        <fullName evidence="1">Reverse transcriptase zinc-binding domain-containing protein</fullName>
    </recommendedName>
</protein>
<reference evidence="2" key="1">
    <citation type="submission" date="2023-07" db="EMBL/GenBank/DDBJ databases">
        <title>A chromosome-level genome assembly of Lolium multiflorum.</title>
        <authorList>
            <person name="Chen Y."/>
            <person name="Copetti D."/>
            <person name="Kolliker R."/>
            <person name="Studer B."/>
        </authorList>
    </citation>
    <scope>NUCLEOTIDE SEQUENCE</scope>
    <source>
        <strain evidence="2">02402/16</strain>
        <tissue evidence="2">Leaf</tissue>
    </source>
</reference>
<name>A0AAD8SL01_LOLMU</name>
<evidence type="ECO:0000313" key="3">
    <source>
        <dbReference type="Proteomes" id="UP001231189"/>
    </source>
</evidence>
<dbReference type="Proteomes" id="UP001231189">
    <property type="component" value="Unassembled WGS sequence"/>
</dbReference>
<organism evidence="2 3">
    <name type="scientific">Lolium multiflorum</name>
    <name type="common">Italian ryegrass</name>
    <name type="synonym">Lolium perenne subsp. multiflorum</name>
    <dbReference type="NCBI Taxonomy" id="4521"/>
    <lineage>
        <taxon>Eukaryota</taxon>
        <taxon>Viridiplantae</taxon>
        <taxon>Streptophyta</taxon>
        <taxon>Embryophyta</taxon>
        <taxon>Tracheophyta</taxon>
        <taxon>Spermatophyta</taxon>
        <taxon>Magnoliopsida</taxon>
        <taxon>Liliopsida</taxon>
        <taxon>Poales</taxon>
        <taxon>Poaceae</taxon>
        <taxon>BOP clade</taxon>
        <taxon>Pooideae</taxon>
        <taxon>Poodae</taxon>
        <taxon>Poeae</taxon>
        <taxon>Poeae Chloroplast Group 2 (Poeae type)</taxon>
        <taxon>Loliodinae</taxon>
        <taxon>Loliinae</taxon>
        <taxon>Lolium</taxon>
    </lineage>
</organism>
<proteinExistence type="predicted"/>
<dbReference type="InterPro" id="IPR026960">
    <property type="entry name" value="RVT-Znf"/>
</dbReference>
<evidence type="ECO:0000259" key="1">
    <source>
        <dbReference type="Pfam" id="PF13966"/>
    </source>
</evidence>
<keyword evidence="3" id="KW-1185">Reference proteome</keyword>
<dbReference type="Pfam" id="PF13966">
    <property type="entry name" value="zf-RVT"/>
    <property type="match status" value="1"/>
</dbReference>
<dbReference type="AlphaFoldDB" id="A0AAD8SL01"/>
<feature type="domain" description="Reverse transcriptase zinc-binding" evidence="1">
    <location>
        <begin position="52"/>
        <end position="124"/>
    </location>
</feature>
<evidence type="ECO:0000313" key="2">
    <source>
        <dbReference type="EMBL" id="KAK1652860.1"/>
    </source>
</evidence>
<accession>A0AAD8SL01</accession>